<dbReference type="PANTHER" id="PTHR45431">
    <property type="entry name" value="RHODANESE-LIKE DOMAIN-CONTAINING PROTEIN 15, CHLOROPLASTIC"/>
    <property type="match status" value="1"/>
</dbReference>
<dbReference type="PROSITE" id="PS50206">
    <property type="entry name" value="RHODANESE_3"/>
    <property type="match status" value="1"/>
</dbReference>
<dbReference type="InterPro" id="IPR052367">
    <property type="entry name" value="Thiosulfate_ST/Rhodanese-like"/>
</dbReference>
<proteinExistence type="predicted"/>
<dbReference type="SMART" id="SM00450">
    <property type="entry name" value="RHOD"/>
    <property type="match status" value="1"/>
</dbReference>
<organism evidence="2 3">
    <name type="scientific">Stenomitos frigidus ULC18</name>
    <dbReference type="NCBI Taxonomy" id="2107698"/>
    <lineage>
        <taxon>Bacteria</taxon>
        <taxon>Bacillati</taxon>
        <taxon>Cyanobacteriota</taxon>
        <taxon>Cyanophyceae</taxon>
        <taxon>Leptolyngbyales</taxon>
        <taxon>Leptolyngbyaceae</taxon>
        <taxon>Stenomitos</taxon>
    </lineage>
</organism>
<accession>A0A2T1EFY6</accession>
<dbReference type="EMBL" id="PVWK01000034">
    <property type="protein sequence ID" value="PSB31613.1"/>
    <property type="molecule type" value="Genomic_DNA"/>
</dbReference>
<dbReference type="CDD" id="cd00158">
    <property type="entry name" value="RHOD"/>
    <property type="match status" value="1"/>
</dbReference>
<evidence type="ECO:0000313" key="2">
    <source>
        <dbReference type="EMBL" id="PSB31613.1"/>
    </source>
</evidence>
<dbReference type="InterPro" id="IPR036873">
    <property type="entry name" value="Rhodanese-like_dom_sf"/>
</dbReference>
<feature type="domain" description="Rhodanese" evidence="1">
    <location>
        <begin position="22"/>
        <end position="121"/>
    </location>
</feature>
<dbReference type="Gene3D" id="3.40.250.10">
    <property type="entry name" value="Rhodanese-like domain"/>
    <property type="match status" value="1"/>
</dbReference>
<reference evidence="2 3" key="2">
    <citation type="submission" date="2018-03" db="EMBL/GenBank/DDBJ databases">
        <title>The ancient ancestry and fast evolution of plastids.</title>
        <authorList>
            <person name="Moore K.R."/>
            <person name="Magnabosco C."/>
            <person name="Momper L."/>
            <person name="Gold D.A."/>
            <person name="Bosak T."/>
            <person name="Fournier G.P."/>
        </authorList>
    </citation>
    <scope>NUCLEOTIDE SEQUENCE [LARGE SCALE GENOMIC DNA]</scope>
    <source>
        <strain evidence="2 3">ULC18</strain>
    </source>
</reference>
<keyword evidence="3" id="KW-1185">Reference proteome</keyword>
<comment type="caution">
    <text evidence="2">The sequence shown here is derived from an EMBL/GenBank/DDBJ whole genome shotgun (WGS) entry which is preliminary data.</text>
</comment>
<evidence type="ECO:0000259" key="1">
    <source>
        <dbReference type="PROSITE" id="PS50206"/>
    </source>
</evidence>
<dbReference type="OrthoDB" id="9792975at2"/>
<dbReference type="AlphaFoldDB" id="A0A2T1EFY6"/>
<protein>
    <submittedName>
        <fullName evidence="2">Rhodanese-like domain-containing protein</fullName>
    </submittedName>
</protein>
<dbReference type="InterPro" id="IPR001763">
    <property type="entry name" value="Rhodanese-like_dom"/>
</dbReference>
<reference evidence="3" key="1">
    <citation type="submission" date="2018-02" db="EMBL/GenBank/DDBJ databases">
        <authorList>
            <person name="Moore K."/>
            <person name="Momper L."/>
        </authorList>
    </citation>
    <scope>NUCLEOTIDE SEQUENCE [LARGE SCALE GENOMIC DNA]</scope>
    <source>
        <strain evidence="3">ULC18</strain>
    </source>
</reference>
<evidence type="ECO:0000313" key="3">
    <source>
        <dbReference type="Proteomes" id="UP000239576"/>
    </source>
</evidence>
<dbReference type="Proteomes" id="UP000239576">
    <property type="component" value="Unassembled WGS sequence"/>
</dbReference>
<gene>
    <name evidence="2" type="ORF">C7B82_07255</name>
</gene>
<dbReference type="Pfam" id="PF00581">
    <property type="entry name" value="Rhodanese"/>
    <property type="match status" value="1"/>
</dbReference>
<dbReference type="SUPFAM" id="SSF52821">
    <property type="entry name" value="Rhodanese/Cell cycle control phosphatase"/>
    <property type="match status" value="1"/>
</dbReference>
<name>A0A2T1EFY6_9CYAN</name>
<sequence>MTQPSSSNSTVVDLSPTDLSQTANAPLLIDVRSGLEYFTGHAPGARNLSLPRLLLGLGIWRGFLPQWFRALPHDQPVAVVCLTAHRSPIAAKQLVKSGFTAVYNITGGMVEWRRLGLRTETKAQAS</sequence>
<dbReference type="PANTHER" id="PTHR45431:SF3">
    <property type="entry name" value="RHODANESE-LIKE DOMAIN-CONTAINING PROTEIN 15, CHLOROPLASTIC"/>
    <property type="match status" value="1"/>
</dbReference>